<keyword evidence="3" id="KW-1185">Reference proteome</keyword>
<evidence type="ECO:0000313" key="2">
    <source>
        <dbReference type="EMBL" id="SEN67067.1"/>
    </source>
</evidence>
<dbReference type="STRING" id="604089.SAMN04487942_0544"/>
<sequence length="247" mass="28015">MEPNKLETQFKEQLNSREIKPSQMAWSKLDAMLTAADPSNSEQAKQKTKTKFPWLFMAASFVGFLLIGTVYFNSSETVKINKDTPVVLEQKTDRDNLNEPEIINETVLLGQIQKPTFKEHEVTADNTIQKKQSKELNTKEEEVAIITLAKKNDPIVNSSENKNYPETISNRYVSAEKLLAEVSNTKFETKDSDKTIENTRIGISVNPNSLLSNAESELSQSFKKSALDKFNKNFNAIKTVLVNRNYE</sequence>
<dbReference type="Proteomes" id="UP000198657">
    <property type="component" value="Unassembled WGS sequence"/>
</dbReference>
<keyword evidence="1" id="KW-1133">Transmembrane helix</keyword>
<proteinExistence type="predicted"/>
<reference evidence="3" key="1">
    <citation type="submission" date="2016-10" db="EMBL/GenBank/DDBJ databases">
        <authorList>
            <person name="Varghese N."/>
            <person name="Submissions S."/>
        </authorList>
    </citation>
    <scope>NUCLEOTIDE SEQUENCE [LARGE SCALE GENOMIC DNA]</scope>
    <source>
        <strain evidence="3">CGMCC 1.8704</strain>
    </source>
</reference>
<dbReference type="EMBL" id="FODN01000001">
    <property type="protein sequence ID" value="SEN67067.1"/>
    <property type="molecule type" value="Genomic_DNA"/>
</dbReference>
<keyword evidence="1" id="KW-0472">Membrane</keyword>
<evidence type="ECO:0000256" key="1">
    <source>
        <dbReference type="SAM" id="Phobius"/>
    </source>
</evidence>
<feature type="transmembrane region" description="Helical" evidence="1">
    <location>
        <begin position="52"/>
        <end position="72"/>
    </location>
</feature>
<dbReference type="OrthoDB" id="1247025at2"/>
<evidence type="ECO:0000313" key="3">
    <source>
        <dbReference type="Proteomes" id="UP000198657"/>
    </source>
</evidence>
<protein>
    <submittedName>
        <fullName evidence="2">Uncharacterized protein</fullName>
    </submittedName>
</protein>
<dbReference type="AlphaFoldDB" id="A0A1H8IGI1"/>
<gene>
    <name evidence="2" type="ORF">SAMN04487942_0544</name>
</gene>
<keyword evidence="1" id="KW-0812">Transmembrane</keyword>
<dbReference type="RefSeq" id="WP_091165358.1">
    <property type="nucleotide sequence ID" value="NZ_CBCSFM010000001.1"/>
</dbReference>
<name>A0A1H8IGI1_9FLAO</name>
<accession>A0A1H8IGI1</accession>
<organism evidence="2 3">
    <name type="scientific">Flavobacterium sinopsychrotolerans</name>
    <dbReference type="NCBI Taxonomy" id="604089"/>
    <lineage>
        <taxon>Bacteria</taxon>
        <taxon>Pseudomonadati</taxon>
        <taxon>Bacteroidota</taxon>
        <taxon>Flavobacteriia</taxon>
        <taxon>Flavobacteriales</taxon>
        <taxon>Flavobacteriaceae</taxon>
        <taxon>Flavobacterium</taxon>
    </lineage>
</organism>